<feature type="transmembrane region" description="Helical" evidence="6">
    <location>
        <begin position="269"/>
        <end position="291"/>
    </location>
</feature>
<name>A0A6U4FCQ8_9STRA</name>
<dbReference type="Gene3D" id="1.10.238.10">
    <property type="entry name" value="EF-hand"/>
    <property type="match status" value="1"/>
</dbReference>
<feature type="transmembrane region" description="Helical" evidence="6">
    <location>
        <begin position="406"/>
        <end position="425"/>
    </location>
</feature>
<evidence type="ECO:0000313" key="9">
    <source>
        <dbReference type="EMBL" id="CAD9252364.1"/>
    </source>
</evidence>
<feature type="transmembrane region" description="Helical" evidence="6">
    <location>
        <begin position="201"/>
        <end position="226"/>
    </location>
</feature>
<organism evidence="8">
    <name type="scientific">Phaeomonas parva</name>
    <dbReference type="NCBI Taxonomy" id="124430"/>
    <lineage>
        <taxon>Eukaryota</taxon>
        <taxon>Sar</taxon>
        <taxon>Stramenopiles</taxon>
        <taxon>Ochrophyta</taxon>
        <taxon>Pinguiophyceae</taxon>
        <taxon>Pinguiochrysidales</taxon>
        <taxon>Pinguiochrysidaceae</taxon>
        <taxon>Phaeomonas</taxon>
    </lineage>
</organism>
<evidence type="ECO:0000259" key="7">
    <source>
        <dbReference type="Pfam" id="PF00520"/>
    </source>
</evidence>
<dbReference type="GO" id="GO:0005216">
    <property type="term" value="F:monoatomic ion channel activity"/>
    <property type="evidence" value="ECO:0007669"/>
    <property type="project" value="InterPro"/>
</dbReference>
<evidence type="ECO:0000313" key="8">
    <source>
        <dbReference type="EMBL" id="CAD9252363.1"/>
    </source>
</evidence>
<dbReference type="InterPro" id="IPR011992">
    <property type="entry name" value="EF-hand-dom_pair"/>
</dbReference>
<feature type="transmembrane region" description="Helical" evidence="6">
    <location>
        <begin position="71"/>
        <end position="90"/>
    </location>
</feature>
<dbReference type="InterPro" id="IPR005821">
    <property type="entry name" value="Ion_trans_dom"/>
</dbReference>
<feature type="domain" description="Ion transport" evidence="7">
    <location>
        <begin position="89"/>
        <end position="297"/>
    </location>
</feature>
<feature type="domain" description="Ion transport" evidence="7">
    <location>
        <begin position="462"/>
        <end position="651"/>
    </location>
</feature>
<feature type="transmembrane region" description="Helical" evidence="6">
    <location>
        <begin position="437"/>
        <end position="457"/>
    </location>
</feature>
<evidence type="ECO:0000256" key="4">
    <source>
        <dbReference type="ARBA" id="ARBA00022989"/>
    </source>
</evidence>
<evidence type="ECO:0000256" key="1">
    <source>
        <dbReference type="ARBA" id="ARBA00004141"/>
    </source>
</evidence>
<protein>
    <recommendedName>
        <fullName evidence="7">Ion transport domain-containing protein</fullName>
    </recommendedName>
</protein>
<evidence type="ECO:0000256" key="6">
    <source>
        <dbReference type="SAM" id="Phobius"/>
    </source>
</evidence>
<feature type="transmembrane region" description="Helical" evidence="6">
    <location>
        <begin position="469"/>
        <end position="486"/>
    </location>
</feature>
<feature type="transmembrane region" description="Helical" evidence="6">
    <location>
        <begin position="102"/>
        <end position="122"/>
    </location>
</feature>
<evidence type="ECO:0000256" key="3">
    <source>
        <dbReference type="ARBA" id="ARBA00022837"/>
    </source>
</evidence>
<keyword evidence="5 6" id="KW-0472">Membrane</keyword>
<comment type="subcellular location">
    <subcellularLocation>
        <location evidence="1">Membrane</location>
        <topology evidence="1">Multi-pass membrane protein</topology>
    </subcellularLocation>
</comment>
<keyword evidence="2 6" id="KW-0812">Transmembrane</keyword>
<dbReference type="EMBL" id="HBGJ01016721">
    <property type="protein sequence ID" value="CAD9252364.1"/>
    <property type="molecule type" value="Transcribed_RNA"/>
</dbReference>
<dbReference type="PANTHER" id="PTHR46726">
    <property type="entry name" value="TWO PORE CHANNEL 3"/>
    <property type="match status" value="1"/>
</dbReference>
<feature type="transmembrane region" description="Helical" evidence="6">
    <location>
        <begin position="548"/>
        <end position="571"/>
    </location>
</feature>
<dbReference type="InterPro" id="IPR018247">
    <property type="entry name" value="EF_Hand_1_Ca_BS"/>
</dbReference>
<dbReference type="GO" id="GO:0016020">
    <property type="term" value="C:membrane"/>
    <property type="evidence" value="ECO:0007669"/>
    <property type="project" value="UniProtKB-SubCell"/>
</dbReference>
<feature type="transmembrane region" description="Helical" evidence="6">
    <location>
        <begin position="592"/>
        <end position="614"/>
    </location>
</feature>
<accession>A0A6U4FCQ8</accession>
<dbReference type="Pfam" id="PF00520">
    <property type="entry name" value="Ion_trans"/>
    <property type="match status" value="2"/>
</dbReference>
<dbReference type="EMBL" id="HBGJ01016720">
    <property type="protein sequence ID" value="CAD9252363.1"/>
    <property type="molecule type" value="Transcribed_RNA"/>
</dbReference>
<reference evidence="8" key="1">
    <citation type="submission" date="2021-01" db="EMBL/GenBank/DDBJ databases">
        <authorList>
            <person name="Corre E."/>
            <person name="Pelletier E."/>
            <person name="Niang G."/>
            <person name="Scheremetjew M."/>
            <person name="Finn R."/>
            <person name="Kale V."/>
            <person name="Holt S."/>
            <person name="Cochrane G."/>
            <person name="Meng A."/>
            <person name="Brown T."/>
            <person name="Cohen L."/>
        </authorList>
    </citation>
    <scope>NUCLEOTIDE SEQUENCE</scope>
    <source>
        <strain evidence="8">CCMP2877</strain>
    </source>
</reference>
<keyword evidence="4 6" id="KW-1133">Transmembrane helix</keyword>
<evidence type="ECO:0000256" key="2">
    <source>
        <dbReference type="ARBA" id="ARBA00022692"/>
    </source>
</evidence>
<proteinExistence type="predicted"/>
<feature type="transmembrane region" description="Helical" evidence="6">
    <location>
        <begin position="626"/>
        <end position="655"/>
    </location>
</feature>
<keyword evidence="3" id="KW-0106">Calcium</keyword>
<dbReference type="PROSITE" id="PS00018">
    <property type="entry name" value="EF_HAND_1"/>
    <property type="match status" value="1"/>
</dbReference>
<dbReference type="Gene3D" id="1.10.287.70">
    <property type="match status" value="2"/>
</dbReference>
<dbReference type="AlphaFoldDB" id="A0A6U4FCQ8"/>
<dbReference type="SUPFAM" id="SSF47473">
    <property type="entry name" value="EF-hand"/>
    <property type="match status" value="1"/>
</dbReference>
<sequence>MDIELYHEKAGYGSTESPAEGRGRAASPSSDPELAVFLAATLVKDGHYCRPVRYDITDAAAVRIHAWRMGLPWGLAVGIAQWMLIAMTFFEEPFRPTAQNASGWKLVAEALFVVVLLADAALTRREERSLYAQAGVEQHSGSHKETVRVQQTWQVVLALLVLDVATRMLTRLPWSAVLRPWSLYALDPAVRDGSKNVATMLPMAFAIVGMELYLALVFACACVAFFGTVPDSGFNELSDGFVNLFALSTTVNDPDVWLPLYAQNRWNCLPFVVFLVAFLFLLHNFIIAFIYERFSRAVQVTIEKRRQDRMVSLDLAFRVLDTDMGGVVPKKASVALLEHMFPSYGPGAIAILFEYLDTNGEGALSRSEFCRIESCLNLHVYEKVNPRAVNRPPRVHADEIRESMGAVAWDGVAIVNATSVIYASIVGADFMATQTIHLLWFSLGLLSMAEFITHVQGATSLRFFFESQWNVLHAISLVLVVLALVIPDEGSTAHKFFTFSWETAGTFTVPSATSLLVVSRCMDMVRCLCRIPWYQKTIDALGSVVPYVASQCIVLFVLSHFFAFVGMFIWGGTIHKDTPFPGSSGPYYMCNFNSYADALVVLFELLVVNNWHIIATGFVSVSGHVAYIYFVVFNVVAVTVGLNIMTALFISVAMYGVQNDADVRQTLSTYAPKDPDAVGASEVAGNGLCSVHAVSAQLDKSTFFMRAFDTDELSTTSILRAAGVLCGTKMCIYQLVDKNTLSMLYEADDFTDALAPLLSVHDLLIELSGELRALERDGGSTKKIARKLVPVRIRGAERTLEAAAHTVQAFPRFIMCSVSGLDA</sequence>
<dbReference type="PANTHER" id="PTHR46726:SF1">
    <property type="entry name" value="TWO-PORE CALCIUM CHANNEL 3"/>
    <property type="match status" value="1"/>
</dbReference>
<gene>
    <name evidence="8" type="ORF">PPAR1163_LOCUS10727</name>
    <name evidence="9" type="ORF">PPAR1163_LOCUS10728</name>
</gene>
<evidence type="ECO:0000256" key="5">
    <source>
        <dbReference type="ARBA" id="ARBA00023136"/>
    </source>
</evidence>